<comment type="caution">
    <text evidence="2">The sequence shown here is derived from an EMBL/GenBank/DDBJ whole genome shotgun (WGS) entry which is preliminary data.</text>
</comment>
<evidence type="ECO:0000313" key="2">
    <source>
        <dbReference type="EMBL" id="CAI9563593.1"/>
    </source>
</evidence>
<evidence type="ECO:0000313" key="3">
    <source>
        <dbReference type="Proteomes" id="UP001162483"/>
    </source>
</evidence>
<reference evidence="2" key="1">
    <citation type="submission" date="2023-05" db="EMBL/GenBank/DDBJ databases">
        <authorList>
            <person name="Stuckert A."/>
        </authorList>
    </citation>
    <scope>NUCLEOTIDE SEQUENCE</scope>
</reference>
<feature type="compositionally biased region" description="Polar residues" evidence="1">
    <location>
        <begin position="1"/>
        <end position="12"/>
    </location>
</feature>
<protein>
    <submittedName>
        <fullName evidence="2">Uncharacterized protein</fullName>
    </submittedName>
</protein>
<organism evidence="2 3">
    <name type="scientific">Staurois parvus</name>
    <dbReference type="NCBI Taxonomy" id="386267"/>
    <lineage>
        <taxon>Eukaryota</taxon>
        <taxon>Metazoa</taxon>
        <taxon>Chordata</taxon>
        <taxon>Craniata</taxon>
        <taxon>Vertebrata</taxon>
        <taxon>Euteleostomi</taxon>
        <taxon>Amphibia</taxon>
        <taxon>Batrachia</taxon>
        <taxon>Anura</taxon>
        <taxon>Neobatrachia</taxon>
        <taxon>Ranoidea</taxon>
        <taxon>Ranidae</taxon>
        <taxon>Staurois</taxon>
    </lineage>
</organism>
<dbReference type="EMBL" id="CATNWA010012510">
    <property type="protein sequence ID" value="CAI9563593.1"/>
    <property type="molecule type" value="Genomic_DNA"/>
</dbReference>
<feature type="compositionally biased region" description="Low complexity" evidence="1">
    <location>
        <begin position="22"/>
        <end position="46"/>
    </location>
</feature>
<dbReference type="Proteomes" id="UP001162483">
    <property type="component" value="Unassembled WGS sequence"/>
</dbReference>
<sequence length="61" mass="6086">MNASPTPLTSPSTRKHTVATTSSPVPSAGSHSSPSQHSSSTSAVTPERNRSSAQSAAVALP</sequence>
<proteinExistence type="predicted"/>
<name>A0ABN9CUD9_9NEOB</name>
<keyword evidence="3" id="KW-1185">Reference proteome</keyword>
<gene>
    <name evidence="2" type="ORF">SPARVUS_LOCUS5756171</name>
</gene>
<evidence type="ECO:0000256" key="1">
    <source>
        <dbReference type="SAM" id="MobiDB-lite"/>
    </source>
</evidence>
<accession>A0ABN9CUD9</accession>
<feature type="region of interest" description="Disordered" evidence="1">
    <location>
        <begin position="1"/>
        <end position="61"/>
    </location>
</feature>